<gene>
    <name evidence="1" type="ORF">JK360_32565</name>
</gene>
<comment type="caution">
    <text evidence="1">The sequence shown here is derived from an EMBL/GenBank/DDBJ whole genome shotgun (WGS) entry which is preliminary data.</text>
</comment>
<proteinExistence type="predicted"/>
<evidence type="ECO:0000313" key="2">
    <source>
        <dbReference type="Proteomes" id="UP000629371"/>
    </source>
</evidence>
<keyword evidence="2" id="KW-1185">Reference proteome</keyword>
<protein>
    <submittedName>
        <fullName evidence="1">Uncharacterized protein</fullName>
    </submittedName>
</protein>
<dbReference type="Proteomes" id="UP000629371">
    <property type="component" value="Unassembled WGS sequence"/>
</dbReference>
<reference evidence="1 2" key="1">
    <citation type="submission" date="2021-01" db="EMBL/GenBank/DDBJ databases">
        <title>WGS of actinomycetes isolated from Thailand.</title>
        <authorList>
            <person name="Thawai C."/>
        </authorList>
    </citation>
    <scope>NUCLEOTIDE SEQUENCE [LARGE SCALE GENOMIC DNA]</scope>
    <source>
        <strain evidence="1 2">CH9-7</strain>
    </source>
</reference>
<organism evidence="1 2">
    <name type="scientific">Streptomyces siderophoricus</name>
    <dbReference type="NCBI Taxonomy" id="2802281"/>
    <lineage>
        <taxon>Bacteria</taxon>
        <taxon>Bacillati</taxon>
        <taxon>Actinomycetota</taxon>
        <taxon>Actinomycetes</taxon>
        <taxon>Kitasatosporales</taxon>
        <taxon>Streptomycetaceae</taxon>
        <taxon>Streptomyces</taxon>
    </lineage>
</organism>
<dbReference type="RefSeq" id="WP_201810216.1">
    <property type="nucleotide sequence ID" value="NZ_JAERRI010000024.1"/>
</dbReference>
<evidence type="ECO:0000313" key="1">
    <source>
        <dbReference type="EMBL" id="MBL1093993.1"/>
    </source>
</evidence>
<sequence>MLDGPSGTGETASLARWIASHPSEVVLLGVRVTAGAAELPTAREDAMRS</sequence>
<dbReference type="EMBL" id="JAERRI010000024">
    <property type="protein sequence ID" value="MBL1093993.1"/>
    <property type="molecule type" value="Genomic_DNA"/>
</dbReference>
<accession>A0ABS1N1U1</accession>
<name>A0ABS1N1U1_9ACTN</name>